<dbReference type="GO" id="GO:0000785">
    <property type="term" value="C:chromatin"/>
    <property type="evidence" value="ECO:0007669"/>
    <property type="project" value="TreeGrafter"/>
</dbReference>
<dbReference type="PROSITE" id="PS51183">
    <property type="entry name" value="JMJN"/>
    <property type="match status" value="1"/>
</dbReference>
<feature type="domain" description="C2H2-type" evidence="17">
    <location>
        <begin position="1372"/>
        <end position="1403"/>
    </location>
</feature>
<evidence type="ECO:0000256" key="12">
    <source>
        <dbReference type="ARBA" id="ARBA00023242"/>
    </source>
</evidence>
<feature type="domain" description="JmjC" evidence="19">
    <location>
        <begin position="291"/>
        <end position="460"/>
    </location>
</feature>
<evidence type="ECO:0000259" key="18">
    <source>
        <dbReference type="PROSITE" id="PS51183"/>
    </source>
</evidence>
<feature type="domain" description="C2H2-type" evidence="17">
    <location>
        <begin position="1312"/>
        <end position="1341"/>
    </location>
</feature>
<keyword evidence="5" id="KW-0862">Zinc</keyword>
<dbReference type="InterPro" id="IPR036236">
    <property type="entry name" value="Znf_C2H2_sf"/>
</dbReference>
<keyword evidence="3" id="KW-0677">Repeat</keyword>
<dbReference type="eggNOG" id="KOG1721">
    <property type="taxonomic scope" value="Eukaryota"/>
</dbReference>
<gene>
    <name evidence="21" type="primary">LOC101509509</name>
</gene>
<evidence type="ECO:0000256" key="13">
    <source>
        <dbReference type="ARBA" id="ARBA00050682"/>
    </source>
</evidence>
<dbReference type="PANTHER" id="PTHR10694:SF45">
    <property type="entry name" value="LYSINE-SPECIFIC DEMETHYLASE ELF6"/>
    <property type="match status" value="1"/>
</dbReference>
<keyword evidence="9" id="KW-0408">Iron</keyword>
<evidence type="ECO:0000256" key="8">
    <source>
        <dbReference type="ARBA" id="ARBA00023002"/>
    </source>
</evidence>
<evidence type="ECO:0000256" key="1">
    <source>
        <dbReference type="ARBA" id="ARBA00009711"/>
    </source>
</evidence>
<keyword evidence="6" id="KW-0156">Chromatin regulator</keyword>
<dbReference type="FunFam" id="3.30.160.60:FF:000747">
    <property type="entry name" value="Probable lysine-specific demethylase ELF6"/>
    <property type="match status" value="1"/>
</dbReference>
<evidence type="ECO:0000256" key="10">
    <source>
        <dbReference type="ARBA" id="ARBA00023015"/>
    </source>
</evidence>
<evidence type="ECO:0000256" key="5">
    <source>
        <dbReference type="ARBA" id="ARBA00022833"/>
    </source>
</evidence>
<dbReference type="GO" id="GO:2000028">
    <property type="term" value="P:regulation of photoperiodism, flowering"/>
    <property type="evidence" value="ECO:0007669"/>
    <property type="project" value="UniProtKB-ARBA"/>
</dbReference>
<dbReference type="Gene3D" id="3.30.160.60">
    <property type="entry name" value="Classic Zinc Finger"/>
    <property type="match status" value="1"/>
</dbReference>
<reference evidence="20" key="1">
    <citation type="journal article" date="2013" name="Nat. Biotechnol.">
        <title>Draft genome sequence of chickpea (Cicer arietinum) provides a resource for trait improvement.</title>
        <authorList>
            <person name="Varshney R.K."/>
            <person name="Song C."/>
            <person name="Saxena R.K."/>
            <person name="Azam S."/>
            <person name="Yu S."/>
            <person name="Sharpe A.G."/>
            <person name="Cannon S."/>
            <person name="Baek J."/>
            <person name="Rosen B.D."/>
            <person name="Tar'an B."/>
            <person name="Millan T."/>
            <person name="Zhang X."/>
            <person name="Ramsay L.D."/>
            <person name="Iwata A."/>
            <person name="Wang Y."/>
            <person name="Nelson W."/>
            <person name="Farmer A.D."/>
            <person name="Gaur P.M."/>
            <person name="Soderlund C."/>
            <person name="Penmetsa R.V."/>
            <person name="Xu C."/>
            <person name="Bharti A.K."/>
            <person name="He W."/>
            <person name="Winter P."/>
            <person name="Zhao S."/>
            <person name="Hane J.K."/>
            <person name="Carrasquilla-Garcia N."/>
            <person name="Condie J.A."/>
            <person name="Upadhyaya H.D."/>
            <person name="Luo M.C."/>
            <person name="Thudi M."/>
            <person name="Gowda C.L."/>
            <person name="Singh N.P."/>
            <person name="Lichtenzveig J."/>
            <person name="Gali K.K."/>
            <person name="Rubio J."/>
            <person name="Nadarajan N."/>
            <person name="Dolezel J."/>
            <person name="Bansal K.C."/>
            <person name="Xu X."/>
            <person name="Edwards D."/>
            <person name="Zhang G."/>
            <person name="Kahl G."/>
            <person name="Gil J."/>
            <person name="Singh K.B."/>
            <person name="Datta S.K."/>
            <person name="Jackson S.A."/>
            <person name="Wang J."/>
            <person name="Cook D.R."/>
        </authorList>
    </citation>
    <scope>NUCLEOTIDE SEQUENCE [LARGE SCALE GENOMIC DNA]</scope>
    <source>
        <strain evidence="20">cv. CDC Frontier</strain>
    </source>
</reference>
<dbReference type="Gene3D" id="2.60.120.650">
    <property type="entry name" value="Cupin"/>
    <property type="match status" value="1"/>
</dbReference>
<dbReference type="PANTHER" id="PTHR10694">
    <property type="entry name" value="LYSINE-SPECIFIC DEMETHYLASE"/>
    <property type="match status" value="1"/>
</dbReference>
<evidence type="ECO:0000256" key="2">
    <source>
        <dbReference type="ARBA" id="ARBA00022723"/>
    </source>
</evidence>
<dbReference type="RefSeq" id="XP_004496256.1">
    <property type="nucleotide sequence ID" value="XM_004496199.3"/>
</dbReference>
<protein>
    <submittedName>
        <fullName evidence="21">Probable lysine-specific demethylase ELF6 isoform X1</fullName>
    </submittedName>
</protein>
<dbReference type="GO" id="GO:0071558">
    <property type="term" value="F:histone H3K27me2/H3K27me3 demethylase activity"/>
    <property type="evidence" value="ECO:0007669"/>
    <property type="project" value="UniProtKB-ARBA"/>
</dbReference>
<accession>A0A1S2XXY6</accession>
<comment type="catalytic activity">
    <reaction evidence="13">
        <text>N(6),N(6)-dimethyl-L-lysyl(27)-[histone H3] + 2-oxoglutarate + O2 = N(6)-methyl-L-lysyl(27)-[histone H3] + formaldehyde + succinate + CO2</text>
        <dbReference type="Rhea" id="RHEA:60232"/>
        <dbReference type="Rhea" id="RHEA-COMP:15539"/>
        <dbReference type="Rhea" id="RHEA-COMP:15544"/>
        <dbReference type="ChEBI" id="CHEBI:15379"/>
        <dbReference type="ChEBI" id="CHEBI:16526"/>
        <dbReference type="ChEBI" id="CHEBI:16810"/>
        <dbReference type="ChEBI" id="CHEBI:16842"/>
        <dbReference type="ChEBI" id="CHEBI:30031"/>
        <dbReference type="ChEBI" id="CHEBI:61929"/>
        <dbReference type="ChEBI" id="CHEBI:61976"/>
    </reaction>
    <physiologicalReaction direction="left-to-right" evidence="13">
        <dbReference type="Rhea" id="RHEA:60233"/>
    </physiologicalReaction>
</comment>
<organism evidence="20 21">
    <name type="scientific">Cicer arietinum</name>
    <name type="common">Chickpea</name>
    <name type="synonym">Garbanzo</name>
    <dbReference type="NCBI Taxonomy" id="3827"/>
    <lineage>
        <taxon>Eukaryota</taxon>
        <taxon>Viridiplantae</taxon>
        <taxon>Streptophyta</taxon>
        <taxon>Embryophyta</taxon>
        <taxon>Tracheophyta</taxon>
        <taxon>Spermatophyta</taxon>
        <taxon>Magnoliopsida</taxon>
        <taxon>eudicotyledons</taxon>
        <taxon>Gunneridae</taxon>
        <taxon>Pentapetalae</taxon>
        <taxon>rosids</taxon>
        <taxon>fabids</taxon>
        <taxon>Fabales</taxon>
        <taxon>Fabaceae</taxon>
        <taxon>Papilionoideae</taxon>
        <taxon>50 kb inversion clade</taxon>
        <taxon>NPAAA clade</taxon>
        <taxon>Hologalegina</taxon>
        <taxon>IRL clade</taxon>
        <taxon>Cicereae</taxon>
        <taxon>Cicer</taxon>
    </lineage>
</organism>
<evidence type="ECO:0000313" key="20">
    <source>
        <dbReference type="Proteomes" id="UP000087171"/>
    </source>
</evidence>
<feature type="domain" description="C2H2-type" evidence="17">
    <location>
        <begin position="1342"/>
        <end position="1371"/>
    </location>
</feature>
<dbReference type="GO" id="GO:0005634">
    <property type="term" value="C:nucleus"/>
    <property type="evidence" value="ECO:0007669"/>
    <property type="project" value="TreeGrafter"/>
</dbReference>
<feature type="domain" description="JmjN" evidence="18">
    <location>
        <begin position="16"/>
        <end position="57"/>
    </location>
</feature>
<evidence type="ECO:0000256" key="11">
    <source>
        <dbReference type="ARBA" id="ARBA00023163"/>
    </source>
</evidence>
<dbReference type="SUPFAM" id="SSF51197">
    <property type="entry name" value="Clavaminate synthase-like"/>
    <property type="match status" value="1"/>
</dbReference>
<evidence type="ECO:0000256" key="6">
    <source>
        <dbReference type="ARBA" id="ARBA00022853"/>
    </source>
</evidence>
<feature type="region of interest" description="Disordered" evidence="16">
    <location>
        <begin position="1097"/>
        <end position="1118"/>
    </location>
</feature>
<feature type="region of interest" description="Disordered" evidence="16">
    <location>
        <begin position="1243"/>
        <end position="1280"/>
    </location>
</feature>
<sequence length="1404" mass="156909">MGNVEIPNWLEGLPLAPEFRPTDTEFSDPIAYISKIEKEASNFGICKIIPPLPKPSKKYVFSNLNKSLLKRPELDPDNSSLGVGNYWKTGSGDTSSDGVSRAVFTTRQQEVGQSVKKTKGTVQKTLSCVHKQVWQSGEVYTLEQFESKSKTFARSVLGVVKDVSPLVVEAMFWKAASEKPIYVEYANDVPGSAFGEFQGQNYHSRNRQRKRTYYTSSVDRSVCKQTEMGGVKDTLNNKSYGVSTPSHDDTCFETSKSAMTMLTSTPNEVSQSSKEKSLDANTDMQGTAGWKLSNSPWNLQVIARASGSLTRFMPDDIPGVTSPMVYIGMLFSWFAWHVEDHELHSLNFLHTGSSKTWYAVPGDYAFDFEEVIRKEGYGGDIDQFDALKLLGEKTTLLSPEVVVESGIPCCRLVQNPGEFVVTFPRAYHVGFSHGFNCGEAANFGTPQWLGVAKEAAVRRATMNHLPMLSHQQLLYLLTMSFISRVPRTLLPGVRSSRLRDRQKEEREFQVKQAFIEDMLQENKLLSTLLGKEATEQVVLWNADLLPDSGKYRQLPDLASTSGTYTVDTSNDNISSADKSSHCLLDEMNLYMENLTDFDVGCDDLPCHFQTDSGALVCVGCGILGFPFMAVIQPTEKLIMELLHDNHRLVEDSSLNSVASLHGVVSRDLSVSELASAKDPLDQSLNKCNKCWNISSKLLKPRIFCLDHAVQVVEMLQSKGGANVLIICHSDYPKIKAHARAVAEEIQSAFDYNEVPMDIASPENLALIDLAIDGEEVDDCEDWTSKLGLNLRFCVNNINNSPSKQVPLALALGMQFYDKRPGLSLNWHSRRTRSKRSNRLAQTKPDSIQIKKDDQLQGRVDDSTDKKKLIQYSRRKFKSKQSCFSVASTVRESHEKSKNVSDVLSGNHEKCVSKDELDTDNFRGDCALSRSFASAAMSPLHHEIQNAEAPTIMSLNAASSQLSNSFPEHISVIEKVGAEIENKTIQDDIDGKMDSTFSHSKAHYNTNDDKAISEHIPNADVCEVPRELRAAADFHNTVSLDAKIQQERQVGKRGEKEIIQPTRISEKQMCEFTRGENAEVLQDEVILESAKQFQIQNENRTDEETVSNSVAKGDNGSVTTSELGCSEVSAETCPKEDSCIQFNSNTEEEMEIQPINKIDEELSVSYQECSQSEKVTCVGENANGSEVHLSQDNGELGSCELTTAVPKSNAGKKKKRKMMEDTAKNQFDCDDFIRSPCERLRPRTGKIATGKSGGHISQNDEENPVAKRTRRPPEASVPRKDKKVVVKRPHKCDLDGCRMSFTTKAELLMHKRNLCPHKGCGKKFSSHKYARIHQRVHEDDRPLKCSWKGCSMSFKWAWARTEHMRVHTGEKPYQCKVEGCGLSFRFVSDYSRHRRKTGHYVKSSA</sequence>
<keyword evidence="10" id="KW-0805">Transcription regulation</keyword>
<dbReference type="SUPFAM" id="SSF57667">
    <property type="entry name" value="beta-beta-alpha zinc fingers"/>
    <property type="match status" value="2"/>
</dbReference>
<dbReference type="eggNOG" id="KOG1246">
    <property type="taxonomic scope" value="Eukaryota"/>
</dbReference>
<dbReference type="SMART" id="SM00355">
    <property type="entry name" value="ZnF_C2H2"/>
    <property type="match status" value="4"/>
</dbReference>
<dbReference type="GO" id="GO:0048580">
    <property type="term" value="P:regulation of post-embryonic development"/>
    <property type="evidence" value="ECO:0007669"/>
    <property type="project" value="UniProtKB-ARBA"/>
</dbReference>
<keyword evidence="4 15" id="KW-0863">Zinc-finger</keyword>
<dbReference type="GO" id="GO:0010628">
    <property type="term" value="P:positive regulation of gene expression"/>
    <property type="evidence" value="ECO:0007669"/>
    <property type="project" value="UniProtKB-ARBA"/>
</dbReference>
<evidence type="ECO:0000256" key="16">
    <source>
        <dbReference type="SAM" id="MobiDB-lite"/>
    </source>
</evidence>
<dbReference type="SMART" id="SM00558">
    <property type="entry name" value="JmjC"/>
    <property type="match status" value="1"/>
</dbReference>
<keyword evidence="12" id="KW-0539">Nucleus</keyword>
<dbReference type="PROSITE" id="PS00028">
    <property type="entry name" value="ZINC_FINGER_C2H2_1"/>
    <property type="match status" value="3"/>
</dbReference>
<name>A0A1S2XXY6_CICAR</name>
<dbReference type="InterPro" id="IPR013087">
    <property type="entry name" value="Znf_C2H2_type"/>
</dbReference>
<feature type="compositionally biased region" description="Polar residues" evidence="16">
    <location>
        <begin position="1105"/>
        <end position="1118"/>
    </location>
</feature>
<dbReference type="GO" id="GO:0040029">
    <property type="term" value="P:epigenetic regulation of gene expression"/>
    <property type="evidence" value="ECO:0007669"/>
    <property type="project" value="UniProtKB-ARBA"/>
</dbReference>
<evidence type="ECO:0000256" key="3">
    <source>
        <dbReference type="ARBA" id="ARBA00022737"/>
    </source>
</evidence>
<keyword evidence="7" id="KW-0223">Dioxygenase</keyword>
<dbReference type="STRING" id="3827.A0A1S2XXY6"/>
<dbReference type="PROSITE" id="PS50157">
    <property type="entry name" value="ZINC_FINGER_C2H2_2"/>
    <property type="match status" value="3"/>
</dbReference>
<keyword evidence="2" id="KW-0479">Metal-binding</keyword>
<proteinExistence type="inferred from homology"/>
<evidence type="ECO:0000256" key="4">
    <source>
        <dbReference type="ARBA" id="ARBA00022771"/>
    </source>
</evidence>
<evidence type="ECO:0000313" key="21">
    <source>
        <dbReference type="RefSeq" id="XP_004496256.1"/>
    </source>
</evidence>
<dbReference type="GO" id="GO:0008270">
    <property type="term" value="F:zinc ion binding"/>
    <property type="evidence" value="ECO:0007669"/>
    <property type="project" value="UniProtKB-KW"/>
</dbReference>
<dbReference type="Pfam" id="PF02375">
    <property type="entry name" value="JmjN"/>
    <property type="match status" value="1"/>
</dbReference>
<comment type="similarity">
    <text evidence="1">Belongs to the JHDM3 histone demethylase family.</text>
</comment>
<dbReference type="Proteomes" id="UP000087171">
    <property type="component" value="Chromosome Ca4"/>
</dbReference>
<evidence type="ECO:0000256" key="15">
    <source>
        <dbReference type="PROSITE-ProRule" id="PRU00042"/>
    </source>
</evidence>
<dbReference type="KEGG" id="cam:101509509"/>
<evidence type="ECO:0000256" key="14">
    <source>
        <dbReference type="ARBA" id="ARBA00051751"/>
    </source>
</evidence>
<evidence type="ECO:0000256" key="9">
    <source>
        <dbReference type="ARBA" id="ARBA00023004"/>
    </source>
</evidence>
<keyword evidence="20" id="KW-1185">Reference proteome</keyword>
<keyword evidence="11" id="KW-0804">Transcription</keyword>
<dbReference type="SMART" id="SM00545">
    <property type="entry name" value="JmjN"/>
    <property type="match status" value="1"/>
</dbReference>
<evidence type="ECO:0000256" key="7">
    <source>
        <dbReference type="ARBA" id="ARBA00022964"/>
    </source>
</evidence>
<reference evidence="21" key="2">
    <citation type="submission" date="2025-08" db="UniProtKB">
        <authorList>
            <consortium name="RefSeq"/>
        </authorList>
    </citation>
    <scope>IDENTIFICATION</scope>
    <source>
        <tissue evidence="21">Etiolated seedlings</tissue>
    </source>
</reference>
<dbReference type="GO" id="GO:0034647">
    <property type="term" value="F:histone H3K4me/H3K4me2/H3K4me3 demethylase activity"/>
    <property type="evidence" value="ECO:0007669"/>
    <property type="project" value="TreeGrafter"/>
</dbReference>
<evidence type="ECO:0000259" key="19">
    <source>
        <dbReference type="PROSITE" id="PS51184"/>
    </source>
</evidence>
<dbReference type="InterPro" id="IPR003347">
    <property type="entry name" value="JmjC_dom"/>
</dbReference>
<dbReference type="GeneID" id="101509509"/>
<evidence type="ECO:0000259" key="17">
    <source>
        <dbReference type="PROSITE" id="PS50157"/>
    </source>
</evidence>
<dbReference type="Pfam" id="PF02373">
    <property type="entry name" value="JmjC"/>
    <property type="match status" value="1"/>
</dbReference>
<dbReference type="InterPro" id="IPR003349">
    <property type="entry name" value="JmjN"/>
</dbReference>
<comment type="catalytic activity">
    <reaction evidence="14">
        <text>N(6),N(6),N(6)-trimethyl-L-lysyl(27)-[histone H3] + 2-oxoglutarate + O2 = N(6),N(6)-dimethyl-L-lysyl(27)-[histone H3] + formaldehyde + succinate + CO2</text>
        <dbReference type="Rhea" id="RHEA:60228"/>
        <dbReference type="Rhea" id="RHEA-COMP:15535"/>
        <dbReference type="Rhea" id="RHEA-COMP:15539"/>
        <dbReference type="ChEBI" id="CHEBI:15379"/>
        <dbReference type="ChEBI" id="CHEBI:16526"/>
        <dbReference type="ChEBI" id="CHEBI:16810"/>
        <dbReference type="ChEBI" id="CHEBI:16842"/>
        <dbReference type="ChEBI" id="CHEBI:30031"/>
        <dbReference type="ChEBI" id="CHEBI:61961"/>
        <dbReference type="ChEBI" id="CHEBI:61976"/>
    </reaction>
    <physiologicalReaction direction="left-to-right" evidence="14">
        <dbReference type="Rhea" id="RHEA:60229"/>
    </physiologicalReaction>
</comment>
<dbReference type="OrthoDB" id="9547406at2759"/>
<dbReference type="PaxDb" id="3827-XP_004496256.1"/>
<dbReference type="PROSITE" id="PS51184">
    <property type="entry name" value="JMJC"/>
    <property type="match status" value="1"/>
</dbReference>
<dbReference type="GO" id="GO:0009741">
    <property type="term" value="P:response to brassinosteroid"/>
    <property type="evidence" value="ECO:0007669"/>
    <property type="project" value="UniProtKB-ARBA"/>
</dbReference>
<keyword evidence="8" id="KW-0560">Oxidoreductase</keyword>
<dbReference type="GO" id="GO:0009826">
    <property type="term" value="P:unidimensional cell growth"/>
    <property type="evidence" value="ECO:0007669"/>
    <property type="project" value="UniProtKB-ARBA"/>
</dbReference>